<organism evidence="2 3">
    <name type="scientific">Saccharothrix variisporea</name>
    <dbReference type="NCBI Taxonomy" id="543527"/>
    <lineage>
        <taxon>Bacteria</taxon>
        <taxon>Bacillati</taxon>
        <taxon>Actinomycetota</taxon>
        <taxon>Actinomycetes</taxon>
        <taxon>Pseudonocardiales</taxon>
        <taxon>Pseudonocardiaceae</taxon>
        <taxon>Saccharothrix</taxon>
    </lineage>
</organism>
<comment type="caution">
    <text evidence="2">The sequence shown here is derived from an EMBL/GenBank/DDBJ whole genome shotgun (WGS) entry which is preliminary data.</text>
</comment>
<reference evidence="2 3" key="1">
    <citation type="submission" date="2018-10" db="EMBL/GenBank/DDBJ databases">
        <title>Sequencing the genomes of 1000 actinobacteria strains.</title>
        <authorList>
            <person name="Klenk H.-P."/>
        </authorList>
    </citation>
    <scope>NUCLEOTIDE SEQUENCE [LARGE SCALE GENOMIC DNA]</scope>
    <source>
        <strain evidence="2 3">DSM 43911</strain>
    </source>
</reference>
<sequence length="171" mass="18956">MPFASLSPAQVRSTSFPRGRRGKGYDPAQVDAFLIRIADALSGRTKLHPDQVRRVVFHEVPGGYDQRSVDDFLARMEWQLRAGLVPPTGLRTGADLLAVKIPRSGGGYDRGEVDAFLARAAASLDGRGRMTSTEVRHTRFSTTSGLRRGYQTRAVDALLDELEQELRFRGR</sequence>
<dbReference type="NCBIfam" id="TIGR03544">
    <property type="entry name" value="DivI1A_domain"/>
    <property type="match status" value="4"/>
</dbReference>
<accession>A0A495X9A5</accession>
<feature type="region of interest" description="Disordered" evidence="1">
    <location>
        <begin position="1"/>
        <end position="23"/>
    </location>
</feature>
<dbReference type="Proteomes" id="UP000272729">
    <property type="component" value="Unassembled WGS sequence"/>
</dbReference>
<keyword evidence="3" id="KW-1185">Reference proteome</keyword>
<name>A0A495X9A5_9PSEU</name>
<dbReference type="EMBL" id="RBXR01000001">
    <property type="protein sequence ID" value="RKT70800.1"/>
    <property type="molecule type" value="Genomic_DNA"/>
</dbReference>
<dbReference type="Gene3D" id="6.10.250.660">
    <property type="match status" value="3"/>
</dbReference>
<feature type="compositionally biased region" description="Polar residues" evidence="1">
    <location>
        <begin position="7"/>
        <end position="16"/>
    </location>
</feature>
<evidence type="ECO:0000313" key="2">
    <source>
        <dbReference type="EMBL" id="RKT70800.1"/>
    </source>
</evidence>
<evidence type="ECO:0000313" key="3">
    <source>
        <dbReference type="Proteomes" id="UP000272729"/>
    </source>
</evidence>
<dbReference type="RefSeq" id="WP_121223227.1">
    <property type="nucleotide sequence ID" value="NZ_JBIUBA010000029.1"/>
</dbReference>
<proteinExistence type="predicted"/>
<evidence type="ECO:0000256" key="1">
    <source>
        <dbReference type="SAM" id="MobiDB-lite"/>
    </source>
</evidence>
<protein>
    <submittedName>
        <fullName evidence="2">DivIVA domain-containing protein</fullName>
    </submittedName>
</protein>
<dbReference type="InterPro" id="IPR019933">
    <property type="entry name" value="DivIVA_domain"/>
</dbReference>
<dbReference type="AlphaFoldDB" id="A0A495X9A5"/>
<dbReference type="OrthoDB" id="5198800at2"/>
<gene>
    <name evidence="2" type="ORF">DFJ66_4072</name>
</gene>